<protein>
    <submittedName>
        <fullName evidence="1">Uncharacterized protein</fullName>
    </submittedName>
</protein>
<sequence length="64" mass="6864">LRPAATLNLTPLQLTIVFQPLSPLLRCAPCLNSDSTASPDRITPAAVPAQKLLQLINDCEPVNE</sequence>
<dbReference type="EMBL" id="BGPR01050219">
    <property type="protein sequence ID" value="GBO27235.1"/>
    <property type="molecule type" value="Genomic_DNA"/>
</dbReference>
<accession>A0A4Y2VPG3</accession>
<evidence type="ECO:0000313" key="2">
    <source>
        <dbReference type="Proteomes" id="UP000499080"/>
    </source>
</evidence>
<feature type="non-terminal residue" evidence="1">
    <location>
        <position position="1"/>
    </location>
</feature>
<proteinExistence type="predicted"/>
<keyword evidence="2" id="KW-1185">Reference proteome</keyword>
<organism evidence="1 2">
    <name type="scientific">Araneus ventricosus</name>
    <name type="common">Orbweaver spider</name>
    <name type="synonym">Epeira ventricosa</name>
    <dbReference type="NCBI Taxonomy" id="182803"/>
    <lineage>
        <taxon>Eukaryota</taxon>
        <taxon>Metazoa</taxon>
        <taxon>Ecdysozoa</taxon>
        <taxon>Arthropoda</taxon>
        <taxon>Chelicerata</taxon>
        <taxon>Arachnida</taxon>
        <taxon>Araneae</taxon>
        <taxon>Araneomorphae</taxon>
        <taxon>Entelegynae</taxon>
        <taxon>Araneoidea</taxon>
        <taxon>Araneidae</taxon>
        <taxon>Araneus</taxon>
    </lineage>
</organism>
<dbReference type="AlphaFoldDB" id="A0A4Y2VPG3"/>
<name>A0A4Y2VPG3_ARAVE</name>
<gene>
    <name evidence="1" type="ORF">AVEN_24757_1</name>
</gene>
<comment type="caution">
    <text evidence="1">The sequence shown here is derived from an EMBL/GenBank/DDBJ whole genome shotgun (WGS) entry which is preliminary data.</text>
</comment>
<reference evidence="1 2" key="1">
    <citation type="journal article" date="2019" name="Sci. Rep.">
        <title>Orb-weaving spider Araneus ventricosus genome elucidates the spidroin gene catalogue.</title>
        <authorList>
            <person name="Kono N."/>
            <person name="Nakamura H."/>
            <person name="Ohtoshi R."/>
            <person name="Moran D.A.P."/>
            <person name="Shinohara A."/>
            <person name="Yoshida Y."/>
            <person name="Fujiwara M."/>
            <person name="Mori M."/>
            <person name="Tomita M."/>
            <person name="Arakawa K."/>
        </authorList>
    </citation>
    <scope>NUCLEOTIDE SEQUENCE [LARGE SCALE GENOMIC DNA]</scope>
</reference>
<evidence type="ECO:0000313" key="1">
    <source>
        <dbReference type="EMBL" id="GBO27235.1"/>
    </source>
</evidence>
<dbReference type="Proteomes" id="UP000499080">
    <property type="component" value="Unassembled WGS sequence"/>
</dbReference>